<evidence type="ECO:0000313" key="3">
    <source>
        <dbReference type="Proteomes" id="UP000585474"/>
    </source>
</evidence>
<feature type="compositionally biased region" description="Gly residues" evidence="1">
    <location>
        <begin position="90"/>
        <end position="103"/>
    </location>
</feature>
<keyword evidence="3" id="KW-1185">Reference proteome</keyword>
<gene>
    <name evidence="2" type="ORF">Acr_20g0008710</name>
</gene>
<sequence length="178" mass="18942">MEISLLSDSVSATAIHGLGFTKSTAGAFKIATAAAVFPVDAVLPPRVKSNNVTTLPRRVVRKTRRTRRRKSLIGGRPEDGGEEGWFFGDGSDGGSGNFGGGGGSGGGRGWNFDRFGGSNWDEFSSNSSSDPAFDVVYEVISWIALSNCLHFALKKVVRIVADGLGNREKVPMRFSPIC</sequence>
<evidence type="ECO:0000256" key="1">
    <source>
        <dbReference type="SAM" id="MobiDB-lite"/>
    </source>
</evidence>
<protein>
    <submittedName>
        <fullName evidence="2">Glycine-rich protein</fullName>
    </submittedName>
</protein>
<dbReference type="Proteomes" id="UP000585474">
    <property type="component" value="Unassembled WGS sequence"/>
</dbReference>
<name>A0A7J0GE33_9ERIC</name>
<reference evidence="2 3" key="1">
    <citation type="submission" date="2019-07" db="EMBL/GenBank/DDBJ databases">
        <title>De Novo Assembly of kiwifruit Actinidia rufa.</title>
        <authorList>
            <person name="Sugita-Konishi S."/>
            <person name="Sato K."/>
            <person name="Mori E."/>
            <person name="Abe Y."/>
            <person name="Kisaki G."/>
            <person name="Hamano K."/>
            <person name="Suezawa K."/>
            <person name="Otani M."/>
            <person name="Fukuda T."/>
            <person name="Manabe T."/>
            <person name="Gomi K."/>
            <person name="Tabuchi M."/>
            <person name="Akimitsu K."/>
            <person name="Kataoka I."/>
        </authorList>
    </citation>
    <scope>NUCLEOTIDE SEQUENCE [LARGE SCALE GENOMIC DNA]</scope>
    <source>
        <strain evidence="3">cv. Fuchu</strain>
    </source>
</reference>
<dbReference type="EMBL" id="BJWL01000020">
    <property type="protein sequence ID" value="GFZ09063.1"/>
    <property type="molecule type" value="Genomic_DNA"/>
</dbReference>
<proteinExistence type="predicted"/>
<comment type="caution">
    <text evidence="2">The sequence shown here is derived from an EMBL/GenBank/DDBJ whole genome shotgun (WGS) entry which is preliminary data.</text>
</comment>
<accession>A0A7J0GE33</accession>
<dbReference type="AlphaFoldDB" id="A0A7J0GE33"/>
<feature type="region of interest" description="Disordered" evidence="1">
    <location>
        <begin position="66"/>
        <end position="103"/>
    </location>
</feature>
<organism evidence="2 3">
    <name type="scientific">Actinidia rufa</name>
    <dbReference type="NCBI Taxonomy" id="165716"/>
    <lineage>
        <taxon>Eukaryota</taxon>
        <taxon>Viridiplantae</taxon>
        <taxon>Streptophyta</taxon>
        <taxon>Embryophyta</taxon>
        <taxon>Tracheophyta</taxon>
        <taxon>Spermatophyta</taxon>
        <taxon>Magnoliopsida</taxon>
        <taxon>eudicotyledons</taxon>
        <taxon>Gunneridae</taxon>
        <taxon>Pentapetalae</taxon>
        <taxon>asterids</taxon>
        <taxon>Ericales</taxon>
        <taxon>Actinidiaceae</taxon>
        <taxon>Actinidia</taxon>
    </lineage>
</organism>
<dbReference type="OrthoDB" id="1914074at2759"/>
<dbReference type="PANTHER" id="PTHR36751">
    <property type="entry name" value="F3E22.8 PROTEIN"/>
    <property type="match status" value="1"/>
</dbReference>
<dbReference type="PANTHER" id="PTHR36751:SF1">
    <property type="entry name" value="F3E22.8 PROTEIN"/>
    <property type="match status" value="1"/>
</dbReference>
<evidence type="ECO:0000313" key="2">
    <source>
        <dbReference type="EMBL" id="GFZ09063.1"/>
    </source>
</evidence>